<dbReference type="Proteomes" id="UP000299102">
    <property type="component" value="Unassembled WGS sequence"/>
</dbReference>
<evidence type="ECO:0000313" key="2">
    <source>
        <dbReference type="Proteomes" id="UP000299102"/>
    </source>
</evidence>
<dbReference type="AlphaFoldDB" id="A0A4C1TQQ1"/>
<protein>
    <recommendedName>
        <fullName evidence="3">Reverse transcriptase domain-containing protein</fullName>
    </recommendedName>
</protein>
<dbReference type="OrthoDB" id="7430835at2759"/>
<sequence>MTSLLLLQLQDWEEDFMLAIYADDSAYLVSSRRADLAVAKLQRVLDLLPDWLYRWRFAIHEGGRPYDRSTAYHATEAETPGTGSGMANQGAILWRTD</sequence>
<dbReference type="EMBL" id="BGZK01000078">
    <property type="protein sequence ID" value="GBP16321.1"/>
    <property type="molecule type" value="Genomic_DNA"/>
</dbReference>
<keyword evidence="2" id="KW-1185">Reference proteome</keyword>
<evidence type="ECO:0008006" key="3">
    <source>
        <dbReference type="Google" id="ProtNLM"/>
    </source>
</evidence>
<name>A0A4C1TQQ1_EUMVA</name>
<proteinExistence type="predicted"/>
<evidence type="ECO:0000313" key="1">
    <source>
        <dbReference type="EMBL" id="GBP16321.1"/>
    </source>
</evidence>
<accession>A0A4C1TQQ1</accession>
<organism evidence="1 2">
    <name type="scientific">Eumeta variegata</name>
    <name type="common">Bagworm moth</name>
    <name type="synonym">Eumeta japonica</name>
    <dbReference type="NCBI Taxonomy" id="151549"/>
    <lineage>
        <taxon>Eukaryota</taxon>
        <taxon>Metazoa</taxon>
        <taxon>Ecdysozoa</taxon>
        <taxon>Arthropoda</taxon>
        <taxon>Hexapoda</taxon>
        <taxon>Insecta</taxon>
        <taxon>Pterygota</taxon>
        <taxon>Neoptera</taxon>
        <taxon>Endopterygota</taxon>
        <taxon>Lepidoptera</taxon>
        <taxon>Glossata</taxon>
        <taxon>Ditrysia</taxon>
        <taxon>Tineoidea</taxon>
        <taxon>Psychidae</taxon>
        <taxon>Oiketicinae</taxon>
        <taxon>Eumeta</taxon>
    </lineage>
</organism>
<gene>
    <name evidence="1" type="ORF">EVAR_93683_1</name>
</gene>
<reference evidence="1 2" key="1">
    <citation type="journal article" date="2019" name="Commun. Biol.">
        <title>The bagworm genome reveals a unique fibroin gene that provides high tensile strength.</title>
        <authorList>
            <person name="Kono N."/>
            <person name="Nakamura H."/>
            <person name="Ohtoshi R."/>
            <person name="Tomita M."/>
            <person name="Numata K."/>
            <person name="Arakawa K."/>
        </authorList>
    </citation>
    <scope>NUCLEOTIDE SEQUENCE [LARGE SCALE GENOMIC DNA]</scope>
</reference>
<comment type="caution">
    <text evidence="1">The sequence shown here is derived from an EMBL/GenBank/DDBJ whole genome shotgun (WGS) entry which is preliminary data.</text>
</comment>